<keyword evidence="11" id="KW-0968">Cytoplasmic vesicle</keyword>
<organism evidence="16 17">
    <name type="scientific">Syphacia muris</name>
    <dbReference type="NCBI Taxonomy" id="451379"/>
    <lineage>
        <taxon>Eukaryota</taxon>
        <taxon>Metazoa</taxon>
        <taxon>Ecdysozoa</taxon>
        <taxon>Nematoda</taxon>
        <taxon>Chromadorea</taxon>
        <taxon>Rhabditida</taxon>
        <taxon>Spirurina</taxon>
        <taxon>Oxyuridomorpha</taxon>
        <taxon>Oxyuroidea</taxon>
        <taxon>Oxyuridae</taxon>
        <taxon>Syphacia</taxon>
    </lineage>
</organism>
<dbReference type="STRING" id="451379.A0A0N5AZ95"/>
<evidence type="ECO:0000256" key="12">
    <source>
        <dbReference type="ARBA" id="ARBA00048349"/>
    </source>
</evidence>
<keyword evidence="4 13" id="KW-0812">Transmembrane</keyword>
<feature type="transmembrane region" description="Helical" evidence="13">
    <location>
        <begin position="236"/>
        <end position="257"/>
    </location>
</feature>
<feature type="transmembrane region" description="Helical" evidence="13">
    <location>
        <begin position="86"/>
        <end position="103"/>
    </location>
</feature>
<dbReference type="PANTHER" id="PTHR11562">
    <property type="entry name" value="CATION EFFLUX PROTEIN/ ZINC TRANSPORTER"/>
    <property type="match status" value="1"/>
</dbReference>
<dbReference type="AlphaFoldDB" id="A0A0N5AZ95"/>
<evidence type="ECO:0000256" key="13">
    <source>
        <dbReference type="SAM" id="Phobius"/>
    </source>
</evidence>
<name>A0A0N5AZ95_9BILA</name>
<feature type="transmembrane region" description="Helical" evidence="13">
    <location>
        <begin position="157"/>
        <end position="180"/>
    </location>
</feature>
<evidence type="ECO:0000256" key="9">
    <source>
        <dbReference type="ARBA" id="ARBA00023065"/>
    </source>
</evidence>
<evidence type="ECO:0000256" key="11">
    <source>
        <dbReference type="ARBA" id="ARBA00023329"/>
    </source>
</evidence>
<evidence type="ECO:0000259" key="15">
    <source>
        <dbReference type="Pfam" id="PF16916"/>
    </source>
</evidence>
<evidence type="ECO:0000256" key="10">
    <source>
        <dbReference type="ARBA" id="ARBA00023136"/>
    </source>
</evidence>
<keyword evidence="7" id="KW-0864">Zinc transport</keyword>
<keyword evidence="5" id="KW-0479">Metal-binding</keyword>
<dbReference type="NCBIfam" id="TIGR01297">
    <property type="entry name" value="CDF"/>
    <property type="match status" value="1"/>
</dbReference>
<comment type="subcellular location">
    <subcellularLocation>
        <location evidence="1">Cytoplasmic vesicle</location>
        <location evidence="1">Secretory vesicle membrane</location>
        <topology evidence="1">Multi-pass membrane protein</topology>
    </subcellularLocation>
</comment>
<dbReference type="PANTHER" id="PTHR11562:SF84">
    <property type="entry name" value="LD05335P"/>
    <property type="match status" value="1"/>
</dbReference>
<keyword evidence="9" id="KW-0406">Ion transport</keyword>
<dbReference type="FunFam" id="1.20.1510.10:FF:000002">
    <property type="entry name" value="zinc transporter 3 isoform X1"/>
    <property type="match status" value="1"/>
</dbReference>
<dbReference type="SUPFAM" id="SSF160240">
    <property type="entry name" value="Cation efflux protein cytoplasmic domain-like"/>
    <property type="match status" value="1"/>
</dbReference>
<evidence type="ECO:0000256" key="5">
    <source>
        <dbReference type="ARBA" id="ARBA00022723"/>
    </source>
</evidence>
<keyword evidence="10 13" id="KW-0472">Membrane</keyword>
<evidence type="ECO:0000256" key="1">
    <source>
        <dbReference type="ARBA" id="ARBA00004638"/>
    </source>
</evidence>
<dbReference type="SUPFAM" id="SSF161111">
    <property type="entry name" value="Cation efflux protein transmembrane domain-like"/>
    <property type="match status" value="1"/>
</dbReference>
<reference evidence="17" key="1">
    <citation type="submission" date="2017-02" db="UniProtKB">
        <authorList>
            <consortium name="WormBaseParasite"/>
        </authorList>
    </citation>
    <scope>IDENTIFICATION</scope>
</reference>
<feature type="transmembrane region" description="Helical" evidence="13">
    <location>
        <begin position="56"/>
        <end position="80"/>
    </location>
</feature>
<feature type="domain" description="Cation efflux protein transmembrane" evidence="14">
    <location>
        <begin position="56"/>
        <end position="258"/>
    </location>
</feature>
<evidence type="ECO:0000256" key="6">
    <source>
        <dbReference type="ARBA" id="ARBA00022833"/>
    </source>
</evidence>
<accession>A0A0N5AZ95</accession>
<evidence type="ECO:0000313" key="16">
    <source>
        <dbReference type="Proteomes" id="UP000046393"/>
    </source>
</evidence>
<dbReference type="GO" id="GO:0046872">
    <property type="term" value="F:metal ion binding"/>
    <property type="evidence" value="ECO:0007669"/>
    <property type="project" value="UniProtKB-KW"/>
</dbReference>
<keyword evidence="16" id="KW-1185">Reference proteome</keyword>
<dbReference type="InterPro" id="IPR027469">
    <property type="entry name" value="Cation_efflux_TMD_sf"/>
</dbReference>
<feature type="transmembrane region" description="Helical" evidence="13">
    <location>
        <begin position="201"/>
        <end position="224"/>
    </location>
</feature>
<dbReference type="WBParaSite" id="SMUV_0001031701-mRNA-1">
    <property type="protein sequence ID" value="SMUV_0001031701-mRNA-1"/>
    <property type="gene ID" value="SMUV_0001031701"/>
</dbReference>
<keyword evidence="8 13" id="KW-1133">Transmembrane helix</keyword>
<dbReference type="InterPro" id="IPR002524">
    <property type="entry name" value="Cation_efflux"/>
</dbReference>
<dbReference type="InterPro" id="IPR050681">
    <property type="entry name" value="CDF/SLC30A"/>
</dbReference>
<dbReference type="GO" id="GO:0005385">
    <property type="term" value="F:zinc ion transmembrane transporter activity"/>
    <property type="evidence" value="ECO:0007669"/>
    <property type="project" value="UniProtKB-ARBA"/>
</dbReference>
<dbReference type="Gene3D" id="1.20.1510.10">
    <property type="entry name" value="Cation efflux protein transmembrane domain"/>
    <property type="match status" value="1"/>
</dbReference>
<evidence type="ECO:0000256" key="2">
    <source>
        <dbReference type="ARBA" id="ARBA00008873"/>
    </source>
</evidence>
<dbReference type="Pfam" id="PF16916">
    <property type="entry name" value="ZT_dimer"/>
    <property type="match status" value="1"/>
</dbReference>
<evidence type="ECO:0000313" key="17">
    <source>
        <dbReference type="WBParaSite" id="SMUV_0001031701-mRNA-1"/>
    </source>
</evidence>
<dbReference type="InterPro" id="IPR036837">
    <property type="entry name" value="Cation_efflux_CTD_sf"/>
</dbReference>
<dbReference type="GO" id="GO:0005886">
    <property type="term" value="C:plasma membrane"/>
    <property type="evidence" value="ECO:0007669"/>
    <property type="project" value="TreeGrafter"/>
</dbReference>
<evidence type="ECO:0000256" key="3">
    <source>
        <dbReference type="ARBA" id="ARBA00022448"/>
    </source>
</evidence>
<dbReference type="InterPro" id="IPR027470">
    <property type="entry name" value="Cation_efflux_CTD"/>
</dbReference>
<dbReference type="Proteomes" id="UP000046393">
    <property type="component" value="Unplaced"/>
</dbReference>
<dbReference type="GO" id="GO:0030658">
    <property type="term" value="C:transport vesicle membrane"/>
    <property type="evidence" value="ECO:0007669"/>
    <property type="project" value="UniProtKB-SubCell"/>
</dbReference>
<evidence type="ECO:0000259" key="14">
    <source>
        <dbReference type="Pfam" id="PF01545"/>
    </source>
</evidence>
<sequence length="351" mass="39027">MSNDYLDNAHHHDYLINDDVPEVSEMSDQDRVEALEEHCHSLLLHQTKNNHAECTLIVVAVLSTMFILAEFCGGVLAHSLAIMTDAGHMLSDLLSFVISIIAIRVSRSPANRRLSFGFDRAEVLGATISIIVIWIITTVLIMLAIQRILNNDLEVDVNTMMITASLGVAFNIVMGCVFRCSPHSHSHGLSSQSTNVNVRAAFVHVIGDFFQSIGVFIAAVIIKITDWRLADALCTFLFSIIVLITSITVMRDIFFVLMEATPRHVNYGELQSDLYKIQGVRTVHSLHVWSLNLDKTSLSVHLAIDEEAEPLATMKAASKLIRFKHGIHLATVQVEPYEAIMGLCDYCKPLF</sequence>
<proteinExistence type="inferred from homology"/>
<feature type="domain" description="Cation efflux protein cytoplasmic" evidence="15">
    <location>
        <begin position="262"/>
        <end position="337"/>
    </location>
</feature>
<dbReference type="Pfam" id="PF01545">
    <property type="entry name" value="Cation_efflux"/>
    <property type="match status" value="1"/>
</dbReference>
<evidence type="ECO:0000256" key="4">
    <source>
        <dbReference type="ARBA" id="ARBA00022692"/>
    </source>
</evidence>
<keyword evidence="3" id="KW-0813">Transport</keyword>
<feature type="transmembrane region" description="Helical" evidence="13">
    <location>
        <begin position="123"/>
        <end position="145"/>
    </location>
</feature>
<comment type="similarity">
    <text evidence="2">Belongs to the cation diffusion facilitator (CDF) transporter (TC 2.A.4) family. SLC30A subfamily.</text>
</comment>
<evidence type="ECO:0000256" key="7">
    <source>
        <dbReference type="ARBA" id="ARBA00022906"/>
    </source>
</evidence>
<dbReference type="GO" id="GO:0010043">
    <property type="term" value="P:response to zinc ion"/>
    <property type="evidence" value="ECO:0007669"/>
    <property type="project" value="TreeGrafter"/>
</dbReference>
<dbReference type="InterPro" id="IPR058533">
    <property type="entry name" value="Cation_efflux_TM"/>
</dbReference>
<protein>
    <submittedName>
        <fullName evidence="17">Zinc transporter 2</fullName>
    </submittedName>
</protein>
<evidence type="ECO:0000256" key="8">
    <source>
        <dbReference type="ARBA" id="ARBA00022989"/>
    </source>
</evidence>
<comment type="catalytic activity">
    <reaction evidence="12">
        <text>Zn(2+)(in) + 2 H(+)(out) = Zn(2+)(out) + 2 H(+)(in)</text>
        <dbReference type="Rhea" id="RHEA:72627"/>
        <dbReference type="ChEBI" id="CHEBI:15378"/>
        <dbReference type="ChEBI" id="CHEBI:29105"/>
    </reaction>
</comment>
<keyword evidence="6" id="KW-0862">Zinc</keyword>